<gene>
    <name evidence="2" type="ORF">A3F84_14985</name>
</gene>
<dbReference type="Gene3D" id="3.10.180.10">
    <property type="entry name" value="2,3-Dihydroxybiphenyl 1,2-Dioxygenase, domain 1"/>
    <property type="match status" value="1"/>
</dbReference>
<dbReference type="PANTHER" id="PTHR33993">
    <property type="entry name" value="GLYOXALASE-RELATED"/>
    <property type="match status" value="1"/>
</dbReference>
<dbReference type="Pfam" id="PF00903">
    <property type="entry name" value="Glyoxalase"/>
    <property type="match status" value="1"/>
</dbReference>
<dbReference type="InterPro" id="IPR037523">
    <property type="entry name" value="VOC_core"/>
</dbReference>
<reference evidence="2 3" key="1">
    <citation type="journal article" date="2016" name="Nat. Commun.">
        <title>Thousands of microbial genomes shed light on interconnected biogeochemical processes in an aquifer system.</title>
        <authorList>
            <person name="Anantharaman K."/>
            <person name="Brown C.T."/>
            <person name="Hug L.A."/>
            <person name="Sharon I."/>
            <person name="Castelle C.J."/>
            <person name="Probst A.J."/>
            <person name="Thomas B.C."/>
            <person name="Singh A."/>
            <person name="Wilkins M.J."/>
            <person name="Karaoz U."/>
            <person name="Brodie E.L."/>
            <person name="Williams K.H."/>
            <person name="Hubbard S.S."/>
            <person name="Banfield J.F."/>
        </authorList>
    </citation>
    <scope>NUCLEOTIDE SEQUENCE [LARGE SCALE GENOMIC DNA]</scope>
    <source>
        <strain evidence="3">RIFCSPLOWO2_12_FULL_64_10</strain>
    </source>
</reference>
<dbReference type="PROSITE" id="PS51819">
    <property type="entry name" value="VOC"/>
    <property type="match status" value="1"/>
</dbReference>
<proteinExistence type="predicted"/>
<dbReference type="Proteomes" id="UP000178606">
    <property type="component" value="Unassembled WGS sequence"/>
</dbReference>
<dbReference type="AlphaFoldDB" id="A0A1F6D1Z1"/>
<dbReference type="InterPro" id="IPR004360">
    <property type="entry name" value="Glyas_Fos-R_dOase_dom"/>
</dbReference>
<name>A0A1F6D1Z1_HANXR</name>
<dbReference type="SUPFAM" id="SSF54593">
    <property type="entry name" value="Glyoxalase/Bleomycin resistance protein/Dihydroxybiphenyl dioxygenase"/>
    <property type="match status" value="1"/>
</dbReference>
<evidence type="ECO:0000259" key="1">
    <source>
        <dbReference type="PROSITE" id="PS51819"/>
    </source>
</evidence>
<protein>
    <recommendedName>
        <fullName evidence="1">VOC domain-containing protein</fullName>
    </recommendedName>
</protein>
<organism evidence="2 3">
    <name type="scientific">Handelsmanbacteria sp. (strain RIFCSPLOWO2_12_FULL_64_10)</name>
    <dbReference type="NCBI Taxonomy" id="1817868"/>
    <lineage>
        <taxon>Bacteria</taxon>
        <taxon>Candidatus Handelsmaniibacteriota</taxon>
    </lineage>
</organism>
<accession>A0A1F6D1Z1</accession>
<evidence type="ECO:0000313" key="3">
    <source>
        <dbReference type="Proteomes" id="UP000178606"/>
    </source>
</evidence>
<dbReference type="EMBL" id="MFKF01000077">
    <property type="protein sequence ID" value="OGG55446.1"/>
    <property type="molecule type" value="Genomic_DNA"/>
</dbReference>
<dbReference type="InterPro" id="IPR029068">
    <property type="entry name" value="Glyas_Bleomycin-R_OHBP_Dase"/>
</dbReference>
<comment type="caution">
    <text evidence="2">The sequence shown here is derived from an EMBL/GenBank/DDBJ whole genome shotgun (WGS) entry which is preliminary data.</text>
</comment>
<dbReference type="CDD" id="cd07247">
    <property type="entry name" value="SgaA_N_like"/>
    <property type="match status" value="1"/>
</dbReference>
<evidence type="ECO:0000313" key="2">
    <source>
        <dbReference type="EMBL" id="OGG55446.1"/>
    </source>
</evidence>
<sequence length="120" mass="13101">MAKHSICHVEWSATDLARAKVFFSELFGWKFEDWGECYTLFRPPEGVGGGISKAEKVSPAGSPVVYVQVDEIEPYLGRAKELGGGVAVPRTEIPTVGWFAHLTDPDGNLVGLFQSNQKCS</sequence>
<dbReference type="InterPro" id="IPR052164">
    <property type="entry name" value="Anthracycline_SecMetBiosynth"/>
</dbReference>
<feature type="domain" description="VOC" evidence="1">
    <location>
        <begin position="5"/>
        <end position="115"/>
    </location>
</feature>